<dbReference type="Proteomes" id="UP000239724">
    <property type="component" value="Unassembled WGS sequence"/>
</dbReference>
<dbReference type="EMBL" id="NHRY01000245">
    <property type="protein sequence ID" value="PPQ28350.1"/>
    <property type="molecule type" value="Genomic_DNA"/>
</dbReference>
<dbReference type="SUPFAM" id="SSF53756">
    <property type="entry name" value="UDP-Glycosyltransferase/glycogen phosphorylase"/>
    <property type="match status" value="1"/>
</dbReference>
<dbReference type="AlphaFoldDB" id="A0A2S6N178"/>
<organism evidence="1 2">
    <name type="scientific">Rhodopila globiformis</name>
    <name type="common">Rhodopseudomonas globiformis</name>
    <dbReference type="NCBI Taxonomy" id="1071"/>
    <lineage>
        <taxon>Bacteria</taxon>
        <taxon>Pseudomonadati</taxon>
        <taxon>Pseudomonadota</taxon>
        <taxon>Alphaproteobacteria</taxon>
        <taxon>Acetobacterales</taxon>
        <taxon>Acetobacteraceae</taxon>
        <taxon>Rhodopila</taxon>
    </lineage>
</organism>
<dbReference type="RefSeq" id="WP_104521526.1">
    <property type="nucleotide sequence ID" value="NZ_NHRY01000245.1"/>
</dbReference>
<dbReference type="PANTHER" id="PTHR46656">
    <property type="entry name" value="PUTATIVE-RELATED"/>
    <property type="match status" value="1"/>
</dbReference>
<evidence type="ECO:0000313" key="1">
    <source>
        <dbReference type="EMBL" id="PPQ28350.1"/>
    </source>
</evidence>
<sequence length="392" mass="41322">MPPAWRRRALARAGSWLAPHPPAPDGPATRGLVIAGEMTRASGLGEGARLMAGAARGLGLPVWTCDIPPLEGAAADCEPVAGADGPPPPGVPLVLHVNAPMLPLALLRLGRTLTRRRPVIGYWAWELQAIPSEWRSAAACVNQVWVPSRFTAAALEALLPGRVRVVPPPLAMAPPVPSALDRAAFGLPRDAVVVLVSFNLASSFARKHPFAALAAFHAAFGDRADRILVLKVSHAGHAPADFARLAQWATGPNIRLETRTLPPADCHALTACADIVLSLHRAEGFGLVAAEAMLLGKPVIATGWSGNTDYMHAGNAVPIGFRLIPARDDRAVYRGEWAEPDVAEAAERLRALADDPALRQYLGRRARASALAQLDAQPLAAALRGLGIEVPS</sequence>
<dbReference type="Gene3D" id="3.40.50.2000">
    <property type="entry name" value="Glycogen Phosphorylase B"/>
    <property type="match status" value="1"/>
</dbReference>
<keyword evidence="2" id="KW-1185">Reference proteome</keyword>
<proteinExistence type="predicted"/>
<reference evidence="1 2" key="1">
    <citation type="journal article" date="2018" name="Arch. Microbiol.">
        <title>New insights into the metabolic potential of the phototrophic purple bacterium Rhodopila globiformis DSM 161(T) from its draft genome sequence and evidence for a vanadium-dependent nitrogenase.</title>
        <authorList>
            <person name="Imhoff J.F."/>
            <person name="Rahn T."/>
            <person name="Kunzel S."/>
            <person name="Neulinger S.C."/>
        </authorList>
    </citation>
    <scope>NUCLEOTIDE SEQUENCE [LARGE SCALE GENOMIC DNA]</scope>
    <source>
        <strain evidence="1 2">DSM 161</strain>
    </source>
</reference>
<name>A0A2S6N178_RHOGL</name>
<dbReference type="OrthoDB" id="118340at2"/>
<dbReference type="PANTHER" id="PTHR46656:SF3">
    <property type="entry name" value="PUTATIVE-RELATED"/>
    <property type="match status" value="1"/>
</dbReference>
<dbReference type="Pfam" id="PF20706">
    <property type="entry name" value="GT4-conflict"/>
    <property type="match status" value="1"/>
</dbReference>
<gene>
    <name evidence="1" type="ORF">CCS01_24935</name>
</gene>
<dbReference type="CDD" id="cd03801">
    <property type="entry name" value="GT4_PimA-like"/>
    <property type="match status" value="1"/>
</dbReference>
<protein>
    <submittedName>
        <fullName evidence="1">Uncharacterized protein</fullName>
    </submittedName>
</protein>
<comment type="caution">
    <text evidence="1">The sequence shown here is derived from an EMBL/GenBank/DDBJ whole genome shotgun (WGS) entry which is preliminary data.</text>
</comment>
<accession>A0A2S6N178</accession>
<evidence type="ECO:0000313" key="2">
    <source>
        <dbReference type="Proteomes" id="UP000239724"/>
    </source>
</evidence>